<dbReference type="Pfam" id="PF08379">
    <property type="entry name" value="Bact_transglu_N"/>
    <property type="match status" value="1"/>
</dbReference>
<evidence type="ECO:0000313" key="2">
    <source>
        <dbReference type="EMBL" id="QVL30945.1"/>
    </source>
</evidence>
<dbReference type="SUPFAM" id="SSF54001">
    <property type="entry name" value="Cysteine proteinases"/>
    <property type="match status" value="1"/>
</dbReference>
<evidence type="ECO:0000259" key="1">
    <source>
        <dbReference type="SMART" id="SM00460"/>
    </source>
</evidence>
<sequence>MLRIDHETRLSYSEAVIESVIEVRMTPPSNEDQTILGHKIRISPSAALTIFRDGFGNQAQLFSVVPPHSEVLIQAATCVRVHRRDPRKILSGAPWPIDQNLSVEAVEFLRPSPLTEPCDSLRAFAAELPKLPGTLLDAVQLLLDTVRARLNYTKQVTDASTPVSKALELGQGVCQDFSHLFIAASRQLGLPARYVSGYVNEPGEIATHAWCQIWAGAGVGWVDVDPTRKIFCGNDHILTAVGRDFSDVPPNKGVWKGAGAKETISVLVNVQKIDRVPTELTELASPAWTSTSAEQVGTNNRAFFHQQRRIIYRQQQSQQQQ</sequence>
<dbReference type="SMART" id="SM00460">
    <property type="entry name" value="TGc"/>
    <property type="match status" value="1"/>
</dbReference>
<dbReference type="InterPro" id="IPR002931">
    <property type="entry name" value="Transglutaminase-like"/>
</dbReference>
<dbReference type="Pfam" id="PF01841">
    <property type="entry name" value="Transglut_core"/>
    <property type="match status" value="1"/>
</dbReference>
<dbReference type="Gene3D" id="3.10.620.30">
    <property type="match status" value="1"/>
</dbReference>
<dbReference type="RefSeq" id="WP_213494827.1">
    <property type="nucleotide sequence ID" value="NZ_CP074694.1"/>
</dbReference>
<dbReference type="PANTHER" id="PTHR33490">
    <property type="entry name" value="BLR5614 PROTEIN-RELATED"/>
    <property type="match status" value="1"/>
</dbReference>
<keyword evidence="3" id="KW-1185">Reference proteome</keyword>
<dbReference type="EMBL" id="CP074694">
    <property type="protein sequence ID" value="QVL30945.1"/>
    <property type="molecule type" value="Genomic_DNA"/>
</dbReference>
<reference evidence="2" key="1">
    <citation type="submission" date="2021-05" db="EMBL/GenBank/DDBJ databases">
        <title>Complete genome sequence of the cellulolytic planctomycete Telmatocola sphagniphila SP2T and characterization of the first cellulase from planctomycetes.</title>
        <authorList>
            <person name="Rakitin A.L."/>
            <person name="Beletsky A.V."/>
            <person name="Naumoff D.G."/>
            <person name="Kulichevskaya I.S."/>
            <person name="Mardanov A.V."/>
            <person name="Ravin N.V."/>
            <person name="Dedysh S.N."/>
        </authorList>
    </citation>
    <scope>NUCLEOTIDE SEQUENCE</scope>
    <source>
        <strain evidence="2">SP2T</strain>
    </source>
</reference>
<feature type="domain" description="Transglutaminase-like" evidence="1">
    <location>
        <begin position="166"/>
        <end position="228"/>
    </location>
</feature>
<name>A0A8E6B2K1_9BACT</name>
<organism evidence="2 3">
    <name type="scientific">Telmatocola sphagniphila</name>
    <dbReference type="NCBI Taxonomy" id="1123043"/>
    <lineage>
        <taxon>Bacteria</taxon>
        <taxon>Pseudomonadati</taxon>
        <taxon>Planctomycetota</taxon>
        <taxon>Planctomycetia</taxon>
        <taxon>Gemmatales</taxon>
        <taxon>Gemmataceae</taxon>
    </lineage>
</organism>
<proteinExistence type="predicted"/>
<accession>A0A8E6B2K1</accession>
<dbReference type="InterPro" id="IPR013589">
    <property type="entry name" value="Bac_transglu_N"/>
</dbReference>
<protein>
    <submittedName>
        <fullName evidence="2">Transglutaminase family protein</fullName>
    </submittedName>
</protein>
<dbReference type="AlphaFoldDB" id="A0A8E6B2K1"/>
<dbReference type="InterPro" id="IPR038765">
    <property type="entry name" value="Papain-like_cys_pep_sf"/>
</dbReference>
<dbReference type="PANTHER" id="PTHR33490:SF6">
    <property type="entry name" value="SLL1049 PROTEIN"/>
    <property type="match status" value="1"/>
</dbReference>
<evidence type="ECO:0000313" key="3">
    <source>
        <dbReference type="Proteomes" id="UP000676194"/>
    </source>
</evidence>
<dbReference type="Proteomes" id="UP000676194">
    <property type="component" value="Chromosome"/>
</dbReference>
<dbReference type="KEGG" id="tsph:KIH39_19115"/>
<gene>
    <name evidence="2" type="ORF">KIH39_19115</name>
</gene>